<evidence type="ECO:0000256" key="2">
    <source>
        <dbReference type="ARBA" id="ARBA00022649"/>
    </source>
</evidence>
<feature type="domain" description="PIN" evidence="8">
    <location>
        <begin position="5"/>
        <end position="114"/>
    </location>
</feature>
<keyword evidence="3" id="KW-0540">Nuclease</keyword>
<dbReference type="EMBL" id="JAYFUM010000010">
    <property type="protein sequence ID" value="MEA5139502.1"/>
    <property type="molecule type" value="Genomic_DNA"/>
</dbReference>
<keyword evidence="4" id="KW-0479">Metal-binding</keyword>
<protein>
    <submittedName>
        <fullName evidence="9">Type II toxin-antitoxin system VapC family toxin</fullName>
    </submittedName>
</protein>
<evidence type="ECO:0000259" key="8">
    <source>
        <dbReference type="Pfam" id="PF01850"/>
    </source>
</evidence>
<proteinExistence type="inferred from homology"/>
<keyword evidence="6" id="KW-0460">Magnesium</keyword>
<dbReference type="RefSeq" id="WP_323296659.1">
    <property type="nucleotide sequence ID" value="NZ_JAYFUM010000010.1"/>
</dbReference>
<evidence type="ECO:0000256" key="1">
    <source>
        <dbReference type="ARBA" id="ARBA00001946"/>
    </source>
</evidence>
<dbReference type="InterPro" id="IPR002716">
    <property type="entry name" value="PIN_dom"/>
</dbReference>
<dbReference type="CDD" id="cd18738">
    <property type="entry name" value="PIN_VapC4-5_FitB-like"/>
    <property type="match status" value="1"/>
</dbReference>
<dbReference type="PANTHER" id="PTHR33653">
    <property type="entry name" value="RIBONUCLEASE VAPC2"/>
    <property type="match status" value="1"/>
</dbReference>
<evidence type="ECO:0000313" key="9">
    <source>
        <dbReference type="EMBL" id="MEA5139502.1"/>
    </source>
</evidence>
<keyword evidence="5" id="KW-0378">Hydrolase</keyword>
<evidence type="ECO:0000256" key="3">
    <source>
        <dbReference type="ARBA" id="ARBA00022722"/>
    </source>
</evidence>
<accession>A0ABU5QA22</accession>
<dbReference type="SUPFAM" id="SSF88723">
    <property type="entry name" value="PIN domain-like"/>
    <property type="match status" value="1"/>
</dbReference>
<evidence type="ECO:0000256" key="6">
    <source>
        <dbReference type="ARBA" id="ARBA00022842"/>
    </source>
</evidence>
<dbReference type="InterPro" id="IPR029060">
    <property type="entry name" value="PIN-like_dom_sf"/>
</dbReference>
<keyword evidence="2" id="KW-1277">Toxin-antitoxin system</keyword>
<name>A0ABU5QA22_9BACT</name>
<organism evidence="9 10">
    <name type="scientific">Arcicella rigui</name>
    <dbReference type="NCBI Taxonomy" id="797020"/>
    <lineage>
        <taxon>Bacteria</taxon>
        <taxon>Pseudomonadati</taxon>
        <taxon>Bacteroidota</taxon>
        <taxon>Cytophagia</taxon>
        <taxon>Cytophagales</taxon>
        <taxon>Flectobacillaceae</taxon>
        <taxon>Arcicella</taxon>
    </lineage>
</organism>
<dbReference type="Gene3D" id="3.40.50.1010">
    <property type="entry name" value="5'-nuclease"/>
    <property type="match status" value="1"/>
</dbReference>
<evidence type="ECO:0000256" key="7">
    <source>
        <dbReference type="ARBA" id="ARBA00038093"/>
    </source>
</evidence>
<evidence type="ECO:0000256" key="5">
    <source>
        <dbReference type="ARBA" id="ARBA00022801"/>
    </source>
</evidence>
<comment type="similarity">
    <text evidence="7">Belongs to the PINc/VapC protein family.</text>
</comment>
<gene>
    <name evidence="9" type="ORF">VB248_10165</name>
</gene>
<evidence type="ECO:0000313" key="10">
    <source>
        <dbReference type="Proteomes" id="UP001302949"/>
    </source>
</evidence>
<comment type="caution">
    <text evidence="9">The sequence shown here is derived from an EMBL/GenBank/DDBJ whole genome shotgun (WGS) entry which is preliminary data.</text>
</comment>
<reference evidence="9 10" key="1">
    <citation type="submission" date="2023-12" db="EMBL/GenBank/DDBJ databases">
        <title>Novel species of the genus Arcicella isolated from rivers.</title>
        <authorList>
            <person name="Lu H."/>
        </authorList>
    </citation>
    <scope>NUCLEOTIDE SEQUENCE [LARGE SCALE GENOMIC DNA]</scope>
    <source>
        <strain evidence="9 10">KCTC 23307</strain>
    </source>
</reference>
<comment type="cofactor">
    <cofactor evidence="1">
        <name>Mg(2+)</name>
        <dbReference type="ChEBI" id="CHEBI:18420"/>
    </cofactor>
</comment>
<keyword evidence="10" id="KW-1185">Reference proteome</keyword>
<dbReference type="Pfam" id="PF01850">
    <property type="entry name" value="PIN"/>
    <property type="match status" value="1"/>
</dbReference>
<evidence type="ECO:0000256" key="4">
    <source>
        <dbReference type="ARBA" id="ARBA00022723"/>
    </source>
</evidence>
<dbReference type="Proteomes" id="UP001302949">
    <property type="component" value="Unassembled WGS sequence"/>
</dbReference>
<dbReference type="PANTHER" id="PTHR33653:SF1">
    <property type="entry name" value="RIBONUCLEASE VAPC2"/>
    <property type="match status" value="1"/>
</dbReference>
<sequence length="125" mass="14097">MGTQYLIDTNVILEYLSGSLPSDAHLFLESALNNDFNVSVINRIEILGHESATKELKEFMDLATTHSISQEIEEQTINIRKQKKIKLPDAIIAATAIALNLTLVSRNMKDFQNIQNLHCVNPYQL</sequence>
<dbReference type="InterPro" id="IPR050556">
    <property type="entry name" value="Type_II_TA_system_RNase"/>
</dbReference>